<name>A0A9W7CXV0_9STRA</name>
<evidence type="ECO:0000313" key="3">
    <source>
        <dbReference type="Proteomes" id="UP001165121"/>
    </source>
</evidence>
<dbReference type="EMBL" id="BSXT01002100">
    <property type="protein sequence ID" value="GMF47165.1"/>
    <property type="molecule type" value="Genomic_DNA"/>
</dbReference>
<feature type="region of interest" description="Disordered" evidence="1">
    <location>
        <begin position="217"/>
        <end position="239"/>
    </location>
</feature>
<comment type="caution">
    <text evidence="2">The sequence shown here is derived from an EMBL/GenBank/DDBJ whole genome shotgun (WGS) entry which is preliminary data.</text>
</comment>
<dbReference type="Proteomes" id="UP001165121">
    <property type="component" value="Unassembled WGS sequence"/>
</dbReference>
<sequence length="269" mass="28952">MATCTKVDETLIQSIITAVVRALTAQPVVGHPNLTLDPTNCELPLALTVHASDGICYPVTQDAGESVVQLDDQEVFVGGEAVEGIRQRDSPPGSAVGLAIGQPHDDIARTIPYAPVRWKESEAIVTNEVVRGSGVKQPAERTPHASDLKVDEDQSRVAIRGGGIEVCMKHRGARRTGCHRGTRSSVPAIGGHSGESPEWGTHCDGEFAKGPFLGLSGEARQQDVDSRRRRFDHPRSDRDVDLAEPTVQWEAILPDAGVGRRLHLHDVVP</sequence>
<dbReference type="AlphaFoldDB" id="A0A9W7CXV0"/>
<reference evidence="2" key="1">
    <citation type="submission" date="2023-04" db="EMBL/GenBank/DDBJ databases">
        <title>Phytophthora fragariaefolia NBRC 109709.</title>
        <authorList>
            <person name="Ichikawa N."/>
            <person name="Sato H."/>
            <person name="Tonouchi N."/>
        </authorList>
    </citation>
    <scope>NUCLEOTIDE SEQUENCE</scope>
    <source>
        <strain evidence="2">NBRC 109709</strain>
    </source>
</reference>
<keyword evidence="3" id="KW-1185">Reference proteome</keyword>
<gene>
    <name evidence="2" type="ORF">Pfra01_001768300</name>
</gene>
<accession>A0A9W7CXV0</accession>
<evidence type="ECO:0000313" key="2">
    <source>
        <dbReference type="EMBL" id="GMF47165.1"/>
    </source>
</evidence>
<feature type="region of interest" description="Disordered" evidence="1">
    <location>
        <begin position="176"/>
        <end position="197"/>
    </location>
</feature>
<organism evidence="2 3">
    <name type="scientific">Phytophthora fragariaefolia</name>
    <dbReference type="NCBI Taxonomy" id="1490495"/>
    <lineage>
        <taxon>Eukaryota</taxon>
        <taxon>Sar</taxon>
        <taxon>Stramenopiles</taxon>
        <taxon>Oomycota</taxon>
        <taxon>Peronosporomycetes</taxon>
        <taxon>Peronosporales</taxon>
        <taxon>Peronosporaceae</taxon>
        <taxon>Phytophthora</taxon>
    </lineage>
</organism>
<protein>
    <submittedName>
        <fullName evidence="2">Unnamed protein product</fullName>
    </submittedName>
</protein>
<proteinExistence type="predicted"/>
<dbReference type="OrthoDB" id="105170at2759"/>
<evidence type="ECO:0000256" key="1">
    <source>
        <dbReference type="SAM" id="MobiDB-lite"/>
    </source>
</evidence>